<reference evidence="1" key="1">
    <citation type="journal article" date="2015" name="Nature">
        <title>Complex archaea that bridge the gap between prokaryotes and eukaryotes.</title>
        <authorList>
            <person name="Spang A."/>
            <person name="Saw J.H."/>
            <person name="Jorgensen S.L."/>
            <person name="Zaremba-Niedzwiedzka K."/>
            <person name="Martijn J."/>
            <person name="Lind A.E."/>
            <person name="van Eijk R."/>
            <person name="Schleper C."/>
            <person name="Guy L."/>
            <person name="Ettema T.J."/>
        </authorList>
    </citation>
    <scope>NUCLEOTIDE SEQUENCE</scope>
</reference>
<sequence length="152" mass="17972">MFNPVEMEDGTIHHPYDIVMKMEKLGWILLKDNLKQEFFTSDHPVYVHNPPLGSKIIIRGYGLDSYTAESVEIFFPLTPRLCLVLFDKKYSEYKNWGLIRQVNQGELDWINTQVIAMAHRTVFTKNNDFQFVRECIKKHPKLKDPNRMRLSL</sequence>
<name>A0A0F9NN58_9ZZZZ</name>
<accession>A0A0F9NN58</accession>
<evidence type="ECO:0000313" key="1">
    <source>
        <dbReference type="EMBL" id="KKM82752.1"/>
    </source>
</evidence>
<comment type="caution">
    <text evidence="1">The sequence shown here is derived from an EMBL/GenBank/DDBJ whole genome shotgun (WGS) entry which is preliminary data.</text>
</comment>
<dbReference type="AlphaFoldDB" id="A0A0F9NN58"/>
<gene>
    <name evidence="1" type="ORF">LCGC14_1316380</name>
</gene>
<protein>
    <submittedName>
        <fullName evidence="1">Uncharacterized protein</fullName>
    </submittedName>
</protein>
<dbReference type="InterPro" id="IPR025332">
    <property type="entry name" value="DUF4238"/>
</dbReference>
<proteinExistence type="predicted"/>
<dbReference type="Pfam" id="PF14022">
    <property type="entry name" value="DUF4238"/>
    <property type="match status" value="1"/>
</dbReference>
<organism evidence="1">
    <name type="scientific">marine sediment metagenome</name>
    <dbReference type="NCBI Taxonomy" id="412755"/>
    <lineage>
        <taxon>unclassified sequences</taxon>
        <taxon>metagenomes</taxon>
        <taxon>ecological metagenomes</taxon>
    </lineage>
</organism>
<dbReference type="EMBL" id="LAZR01007813">
    <property type="protein sequence ID" value="KKM82752.1"/>
    <property type="molecule type" value="Genomic_DNA"/>
</dbReference>